<dbReference type="PANTHER" id="PTHR43806:SF11">
    <property type="entry name" value="CEREVISIN-RELATED"/>
    <property type="match status" value="1"/>
</dbReference>
<keyword evidence="11" id="KW-0732">Signal</keyword>
<evidence type="ECO:0000313" key="15">
    <source>
        <dbReference type="Proteomes" id="UP000293846"/>
    </source>
</evidence>
<evidence type="ECO:0000256" key="7">
    <source>
        <dbReference type="ARBA" id="ARBA00022825"/>
    </source>
</evidence>
<dbReference type="PROSITE" id="PS51892">
    <property type="entry name" value="SUBTILASE"/>
    <property type="match status" value="1"/>
</dbReference>
<feature type="active site" description="Charge relay system" evidence="9 10">
    <location>
        <position position="355"/>
    </location>
</feature>
<dbReference type="InterPro" id="IPR034084">
    <property type="entry name" value="Thermitase-like_dom"/>
</dbReference>
<keyword evidence="15" id="KW-1185">Reference proteome</keyword>
<sequence length="1152" mass="127773">MKKWVRNALSVTVGLGLISSNLAAGTSAFAEKKSADVAAINVSNPQLQKKLDLANEKALSEDTIIIKYSKSLTQAEHRIAGGTLLKNFPTLNYAVVKVNNKKNLQKVMEKYKGFAHVNSVNPSALYKPLNAKDPKVSEQYYIDMLNLNKAHQLAGKNKVTVAVIDQGVDMQHPELKGKLLPSYNAVNPMNQGTPDFHGTHVTGIIAGNKNNGIGGFGVNPNVSILPIDVFDRGYGAYDYAIADGILHAVEKGAKVINMSLGGPMKSPVIEEAIKKALDKNITIVAAAGNDGAAIASYPAAYEGVISVGSVNKEKKLSDFSSYGPSVDLVAPGDEVYSTLYDYEKKSSFVKMSGTSMASPVVAGVASLLLSKNPKLTPMQVEYILEHTTEDLGEKGFDVKYGNGLVNPVAALNFDMKKLPNLTNKDLTVKEILAKAEEVDLAKTSIINGVITKPFEEKWYQTEVKAGEYIQFSLEGAKQFDYKLLINSPDGKEKVDVNKVLDGKTEGKLYKVPASGKLTFAVKDVNGSYDDSKSQQSKYNLSVKKYTALPKDESTLETPIDLKLPYKSGKENFTLIGEEGDDDYYRFSVEEEQVVRVDLSGIPGVDTSISVYEKWLPSEMAEGEMQQEAELPEELAQFPEEPSYYANNKGKGEGEILSFTANPETELLIKVSNKDSNYFGIFDFFMNMGMMEEEQSPESSAIPYQLNVEGKVLPPDEDSLPVFFSEEEEMSMLEKQLGLITTPPQEEEFDYVQMIKDGAQPYKIGDSATGYLQTLEDEDWFSFTPEENGIYEFILSDKDASIPMLGIYQVKEEKDQNGEEYSYTEMISTNEYSFWQSGELGTSIFTGLKKNETYYVKVNTNYYNGSISFDPYQFTSKLVVKNPQDKYEDNDKPENAKNLTANVIEGNFALPNDQDVFYFEGKQNDIYGIKLERKQVSDKFKSQYPKELVSPFYGNLVIVEDTNKNRKLDDEEIAKSQYIAKGAEQGKTYGSFKTEKGKNYFITASAYFDGFQSFSLMPYVLTLNPVNKNDEDKDSVVKNNVPSKPLKLKEKSSKHLQATGHLNAGVPYGDEDWYELKLDKNTTGTIELATGIEVDGVISLYKNGKLVTTADYYSSGDNEVLNFNLSKGTYHIKVRDSFGNTTLNPYTLTVNKN</sequence>
<evidence type="ECO:0000256" key="3">
    <source>
        <dbReference type="ARBA" id="ARBA00011073"/>
    </source>
</evidence>
<comment type="cofactor">
    <cofactor evidence="1">
        <name>Ca(2+)</name>
        <dbReference type="ChEBI" id="CHEBI:29108"/>
    </cofactor>
</comment>
<keyword evidence="4" id="KW-0964">Secreted</keyword>
<evidence type="ECO:0000256" key="10">
    <source>
        <dbReference type="PROSITE-ProRule" id="PRU01240"/>
    </source>
</evidence>
<feature type="domain" description="Peptidase S8/S53" evidence="12">
    <location>
        <begin position="157"/>
        <end position="403"/>
    </location>
</feature>
<dbReference type="PRINTS" id="PR00723">
    <property type="entry name" value="SUBTILISIN"/>
</dbReference>
<organism evidence="14 15">
    <name type="scientific">Cytobacillus praedii</name>
    <dbReference type="NCBI Taxonomy" id="1742358"/>
    <lineage>
        <taxon>Bacteria</taxon>
        <taxon>Bacillati</taxon>
        <taxon>Bacillota</taxon>
        <taxon>Bacilli</taxon>
        <taxon>Bacillales</taxon>
        <taxon>Bacillaceae</taxon>
        <taxon>Cytobacillus</taxon>
    </lineage>
</organism>
<dbReference type="CDD" id="cd07484">
    <property type="entry name" value="Peptidases_S8_Thermitase_like"/>
    <property type="match status" value="1"/>
</dbReference>
<dbReference type="Proteomes" id="UP000293846">
    <property type="component" value="Unassembled WGS sequence"/>
</dbReference>
<feature type="active site" description="Charge relay system" evidence="9 10">
    <location>
        <position position="165"/>
    </location>
</feature>
<gene>
    <name evidence="14" type="ORF">E0Y62_00635</name>
</gene>
<dbReference type="InterPro" id="IPR050131">
    <property type="entry name" value="Peptidase_S8_subtilisin-like"/>
</dbReference>
<evidence type="ECO:0000256" key="11">
    <source>
        <dbReference type="SAM" id="SignalP"/>
    </source>
</evidence>
<reference evidence="14 15" key="1">
    <citation type="submission" date="2019-03" db="EMBL/GenBank/DDBJ databases">
        <authorList>
            <person name="Jensen L."/>
            <person name="Storgaard J."/>
            <person name="Sulaj E."/>
            <person name="Schramm A."/>
            <person name="Marshall I.P.G."/>
        </authorList>
    </citation>
    <scope>NUCLEOTIDE SEQUENCE [LARGE SCALE GENOMIC DNA]</scope>
    <source>
        <strain evidence="14 15">2017H2G3</strain>
    </source>
</reference>
<dbReference type="PROSITE" id="PS00138">
    <property type="entry name" value="SUBTILASE_SER"/>
    <property type="match status" value="1"/>
</dbReference>
<dbReference type="RefSeq" id="WP_057767651.1">
    <property type="nucleotide sequence ID" value="NZ_LMBX01000031.1"/>
</dbReference>
<feature type="domain" description="Fervidolysin-like N-terminal prodomain" evidence="13">
    <location>
        <begin position="55"/>
        <end position="122"/>
    </location>
</feature>
<comment type="subcellular location">
    <subcellularLocation>
        <location evidence="2">Secreted</location>
    </subcellularLocation>
</comment>
<name>A0A4R1B0P1_9BACI</name>
<dbReference type="PROSITE" id="PS00137">
    <property type="entry name" value="SUBTILASE_HIS"/>
    <property type="match status" value="1"/>
</dbReference>
<feature type="signal peptide" evidence="11">
    <location>
        <begin position="1"/>
        <end position="23"/>
    </location>
</feature>
<dbReference type="InterPro" id="IPR022398">
    <property type="entry name" value="Peptidase_S8_His-AS"/>
</dbReference>
<evidence type="ECO:0000313" key="14">
    <source>
        <dbReference type="EMBL" id="TCJ06346.1"/>
    </source>
</evidence>
<keyword evidence="6 10" id="KW-0378">Hydrolase</keyword>
<keyword evidence="8" id="KW-0106">Calcium</keyword>
<evidence type="ECO:0000256" key="1">
    <source>
        <dbReference type="ARBA" id="ARBA00001913"/>
    </source>
</evidence>
<dbReference type="InterPro" id="IPR000209">
    <property type="entry name" value="Peptidase_S8/S53_dom"/>
</dbReference>
<dbReference type="InterPro" id="IPR015500">
    <property type="entry name" value="Peptidase_S8_subtilisin-rel"/>
</dbReference>
<dbReference type="Gene3D" id="2.60.120.380">
    <property type="match status" value="5"/>
</dbReference>
<keyword evidence="7 10" id="KW-0720">Serine protease</keyword>
<dbReference type="PANTHER" id="PTHR43806">
    <property type="entry name" value="PEPTIDASE S8"/>
    <property type="match status" value="1"/>
</dbReference>
<evidence type="ECO:0000256" key="4">
    <source>
        <dbReference type="ARBA" id="ARBA00022525"/>
    </source>
</evidence>
<dbReference type="InterPro" id="IPR036852">
    <property type="entry name" value="Peptidase_S8/S53_dom_sf"/>
</dbReference>
<dbReference type="GO" id="GO:0004252">
    <property type="term" value="F:serine-type endopeptidase activity"/>
    <property type="evidence" value="ECO:0007669"/>
    <property type="project" value="UniProtKB-UniRule"/>
</dbReference>
<dbReference type="InterPro" id="IPR023828">
    <property type="entry name" value="Peptidase_S8_Ser-AS"/>
</dbReference>
<evidence type="ECO:0000256" key="8">
    <source>
        <dbReference type="ARBA" id="ARBA00022837"/>
    </source>
</evidence>
<dbReference type="OrthoDB" id="9798386at2"/>
<dbReference type="InterPro" id="IPR054399">
    <property type="entry name" value="Fervidolysin-like_N_prodom"/>
</dbReference>
<feature type="chain" id="PRO_5038816771" evidence="11">
    <location>
        <begin position="24"/>
        <end position="1152"/>
    </location>
</feature>
<evidence type="ECO:0000259" key="12">
    <source>
        <dbReference type="Pfam" id="PF00082"/>
    </source>
</evidence>
<keyword evidence="5 10" id="KW-0645">Protease</keyword>
<evidence type="ECO:0000256" key="5">
    <source>
        <dbReference type="ARBA" id="ARBA00022670"/>
    </source>
</evidence>
<dbReference type="Pfam" id="PF00082">
    <property type="entry name" value="Peptidase_S8"/>
    <property type="match status" value="1"/>
</dbReference>
<comment type="similarity">
    <text evidence="3 10">Belongs to the peptidase S8 family.</text>
</comment>
<evidence type="ECO:0000256" key="6">
    <source>
        <dbReference type="ARBA" id="ARBA00022801"/>
    </source>
</evidence>
<dbReference type="GO" id="GO:0006508">
    <property type="term" value="P:proteolysis"/>
    <property type="evidence" value="ECO:0007669"/>
    <property type="project" value="UniProtKB-KW"/>
</dbReference>
<accession>A0A4R1B0P1</accession>
<evidence type="ECO:0000259" key="13">
    <source>
        <dbReference type="Pfam" id="PF22148"/>
    </source>
</evidence>
<dbReference type="STRING" id="1742358.GCA_001439605_00407"/>
<evidence type="ECO:0000256" key="2">
    <source>
        <dbReference type="ARBA" id="ARBA00004613"/>
    </source>
</evidence>
<evidence type="ECO:0000256" key="9">
    <source>
        <dbReference type="PIRSR" id="PIRSR615500-1"/>
    </source>
</evidence>
<dbReference type="Pfam" id="PF22148">
    <property type="entry name" value="Fervidolysin_NPro-like"/>
    <property type="match status" value="1"/>
</dbReference>
<proteinExistence type="inferred from homology"/>
<comment type="caution">
    <text evidence="14">The sequence shown here is derived from an EMBL/GenBank/DDBJ whole genome shotgun (WGS) entry which is preliminary data.</text>
</comment>
<feature type="active site" description="Charge relay system" evidence="9 10">
    <location>
        <position position="197"/>
    </location>
</feature>
<dbReference type="GO" id="GO:0005576">
    <property type="term" value="C:extracellular region"/>
    <property type="evidence" value="ECO:0007669"/>
    <property type="project" value="UniProtKB-SubCell"/>
</dbReference>
<dbReference type="EMBL" id="SJTH01000001">
    <property type="protein sequence ID" value="TCJ06346.1"/>
    <property type="molecule type" value="Genomic_DNA"/>
</dbReference>
<dbReference type="SUPFAM" id="SSF52743">
    <property type="entry name" value="Subtilisin-like"/>
    <property type="match status" value="1"/>
</dbReference>
<protein>
    <submittedName>
        <fullName evidence="14">Peptidase S8</fullName>
    </submittedName>
</protein>
<dbReference type="Gene3D" id="3.40.50.200">
    <property type="entry name" value="Peptidase S8/S53 domain"/>
    <property type="match status" value="1"/>
</dbReference>
<dbReference type="AlphaFoldDB" id="A0A4R1B0P1"/>